<dbReference type="PANTHER" id="PTHR30249:SF17">
    <property type="entry name" value="HOLIN-LIKE PROTEIN CIDB"/>
    <property type="match status" value="1"/>
</dbReference>
<keyword evidence="2" id="KW-1003">Cell membrane</keyword>
<dbReference type="OrthoDB" id="9811701at2"/>
<accession>A0A544SPS1</accession>
<evidence type="ECO:0000256" key="5">
    <source>
        <dbReference type="ARBA" id="ARBA00023136"/>
    </source>
</evidence>
<name>A0A544SPS1_9BACI</name>
<feature type="transmembrane region" description="Helical" evidence="6">
    <location>
        <begin position="6"/>
        <end position="22"/>
    </location>
</feature>
<dbReference type="GO" id="GO:0005886">
    <property type="term" value="C:plasma membrane"/>
    <property type="evidence" value="ECO:0007669"/>
    <property type="project" value="UniProtKB-SubCell"/>
</dbReference>
<gene>
    <name evidence="7" type="ORF">FG383_18260</name>
</gene>
<dbReference type="PANTHER" id="PTHR30249">
    <property type="entry name" value="PUTATIVE SEROTONIN TRANSPORTER"/>
    <property type="match status" value="1"/>
</dbReference>
<proteinExistence type="predicted"/>
<protein>
    <submittedName>
        <fullName evidence="7">LrgB family protein</fullName>
    </submittedName>
</protein>
<comment type="subcellular location">
    <subcellularLocation>
        <location evidence="1">Cell membrane</location>
        <topology evidence="1">Multi-pass membrane protein</topology>
    </subcellularLocation>
</comment>
<dbReference type="EMBL" id="VDGG01000056">
    <property type="protein sequence ID" value="TQR07186.1"/>
    <property type="molecule type" value="Genomic_DNA"/>
</dbReference>
<keyword evidence="5 6" id="KW-0472">Membrane</keyword>
<feature type="transmembrane region" description="Helical" evidence="6">
    <location>
        <begin position="204"/>
        <end position="224"/>
    </location>
</feature>
<comment type="caution">
    <text evidence="7">The sequence shown here is derived from an EMBL/GenBank/DDBJ whole genome shotgun (WGS) entry which is preliminary data.</text>
</comment>
<dbReference type="AlphaFoldDB" id="A0A544SPS1"/>
<dbReference type="Proteomes" id="UP000318937">
    <property type="component" value="Unassembled WGS sequence"/>
</dbReference>
<feature type="transmembrane region" description="Helical" evidence="6">
    <location>
        <begin position="131"/>
        <end position="164"/>
    </location>
</feature>
<evidence type="ECO:0000313" key="8">
    <source>
        <dbReference type="Proteomes" id="UP000318937"/>
    </source>
</evidence>
<evidence type="ECO:0000256" key="2">
    <source>
        <dbReference type="ARBA" id="ARBA00022475"/>
    </source>
</evidence>
<organism evidence="7 8">
    <name type="scientific">Psychrobacillus soli</name>
    <dbReference type="NCBI Taxonomy" id="1543965"/>
    <lineage>
        <taxon>Bacteria</taxon>
        <taxon>Bacillati</taxon>
        <taxon>Bacillota</taxon>
        <taxon>Bacilli</taxon>
        <taxon>Bacillales</taxon>
        <taxon>Bacillaceae</taxon>
        <taxon>Psychrobacillus</taxon>
    </lineage>
</organism>
<keyword evidence="3 6" id="KW-0812">Transmembrane</keyword>
<keyword evidence="4 6" id="KW-1133">Transmembrane helix</keyword>
<sequence>MIAVSMIIGTVFIFILMTKLNARFSTPLLLPVLTATILIIILLKSFSLSYDSYMTGAKWIDAMLGPAVVSMAYPLYTQRTIIKQNLFSILTSVVVAMLSGLVSIIIFAKLLNLSNDYILSLLPKSITTPVAMQISGAIGGFPSLTAVFVIIAGLTGALLGPFIFKLCRIEKSVSRGISMGSASHGFGVSKLTEYGEKTLSMGSVSMTLSAIIGAFICPIFALFFQ</sequence>
<evidence type="ECO:0000313" key="7">
    <source>
        <dbReference type="EMBL" id="TQR07186.1"/>
    </source>
</evidence>
<feature type="transmembrane region" description="Helical" evidence="6">
    <location>
        <begin position="29"/>
        <end position="47"/>
    </location>
</feature>
<dbReference type="Pfam" id="PF04172">
    <property type="entry name" value="LrgB"/>
    <property type="match status" value="1"/>
</dbReference>
<keyword evidence="8" id="KW-1185">Reference proteome</keyword>
<evidence type="ECO:0000256" key="1">
    <source>
        <dbReference type="ARBA" id="ARBA00004651"/>
    </source>
</evidence>
<feature type="transmembrane region" description="Helical" evidence="6">
    <location>
        <begin position="88"/>
        <end position="111"/>
    </location>
</feature>
<reference evidence="7 8" key="1">
    <citation type="submission" date="2019-05" db="EMBL/GenBank/DDBJ databases">
        <title>Psychrobacillus vulpis sp. nov., a new species isolated from feces of a red fox that inhabits in The Tablas de Daimiel Natural Park, Albacete, Spain.</title>
        <authorList>
            <person name="Rodriguez M."/>
            <person name="Reina J.C."/>
            <person name="Bejar V."/>
            <person name="Llamas I."/>
        </authorList>
    </citation>
    <scope>NUCLEOTIDE SEQUENCE [LARGE SCALE GENOMIC DNA]</scope>
    <source>
        <strain evidence="7 8">NHI-2</strain>
    </source>
</reference>
<dbReference type="InterPro" id="IPR007300">
    <property type="entry name" value="CidB/LrgB"/>
</dbReference>
<dbReference type="RefSeq" id="WP_142608839.1">
    <property type="nucleotide sequence ID" value="NZ_VDGG01000056.1"/>
</dbReference>
<evidence type="ECO:0000256" key="6">
    <source>
        <dbReference type="SAM" id="Phobius"/>
    </source>
</evidence>
<evidence type="ECO:0000256" key="4">
    <source>
        <dbReference type="ARBA" id="ARBA00022989"/>
    </source>
</evidence>
<evidence type="ECO:0000256" key="3">
    <source>
        <dbReference type="ARBA" id="ARBA00022692"/>
    </source>
</evidence>